<dbReference type="AlphaFoldDB" id="A0A086ZE03"/>
<sequence>MGGNVADEATRQDLSTRIDAAAKLSSDGNGTLEQVDAASRTLDDAVNA</sequence>
<dbReference type="Proteomes" id="UP000029096">
    <property type="component" value="Unassembled WGS sequence"/>
</dbReference>
<dbReference type="STRING" id="1437606.BBOH_1479"/>
<evidence type="ECO:0000313" key="1">
    <source>
        <dbReference type="EMBL" id="KFI44753.1"/>
    </source>
</evidence>
<dbReference type="RefSeq" id="WP_156097534.1">
    <property type="nucleotide sequence ID" value="NZ_JDUS01000022.1"/>
</dbReference>
<evidence type="ECO:0000313" key="2">
    <source>
        <dbReference type="Proteomes" id="UP000029096"/>
    </source>
</evidence>
<gene>
    <name evidence="1" type="ORF">BBOH_1479</name>
</gene>
<name>A0A086ZE03_9BIFI</name>
<proteinExistence type="predicted"/>
<accession>A0A086ZE03</accession>
<keyword evidence="2" id="KW-1185">Reference proteome</keyword>
<dbReference type="Gene3D" id="1.20.1270.90">
    <property type="entry name" value="AF1782-like"/>
    <property type="match status" value="1"/>
</dbReference>
<reference evidence="1 2" key="1">
    <citation type="submission" date="2014-03" db="EMBL/GenBank/DDBJ databases">
        <title>Genomics of Bifidobacteria.</title>
        <authorList>
            <person name="Ventura M."/>
            <person name="Milani C."/>
            <person name="Lugli G.A."/>
        </authorList>
    </citation>
    <scope>NUCLEOTIDE SEQUENCE [LARGE SCALE GENOMIC DNA]</scope>
    <source>
        <strain evidence="1 2">DSM 22767</strain>
    </source>
</reference>
<protein>
    <submittedName>
        <fullName evidence="1">Uncharacterized protein</fullName>
    </submittedName>
</protein>
<dbReference type="EMBL" id="JGYP01000005">
    <property type="protein sequence ID" value="KFI44753.1"/>
    <property type="molecule type" value="Genomic_DNA"/>
</dbReference>
<comment type="caution">
    <text evidence="1">The sequence shown here is derived from an EMBL/GenBank/DDBJ whole genome shotgun (WGS) entry which is preliminary data.</text>
</comment>
<organism evidence="1 2">
    <name type="scientific">Bifidobacterium bohemicum DSM 22767</name>
    <dbReference type="NCBI Taxonomy" id="1437606"/>
    <lineage>
        <taxon>Bacteria</taxon>
        <taxon>Bacillati</taxon>
        <taxon>Actinomycetota</taxon>
        <taxon>Actinomycetes</taxon>
        <taxon>Bifidobacteriales</taxon>
        <taxon>Bifidobacteriaceae</taxon>
        <taxon>Bifidobacterium</taxon>
    </lineage>
</organism>